<evidence type="ECO:0000313" key="5">
    <source>
        <dbReference type="Proteomes" id="UP001195483"/>
    </source>
</evidence>
<dbReference type="AlphaFoldDB" id="A0AAE0RYU8"/>
<evidence type="ECO:0000256" key="2">
    <source>
        <dbReference type="SAM" id="Coils"/>
    </source>
</evidence>
<dbReference type="InterPro" id="IPR011856">
    <property type="entry name" value="tRNA_endonuc-like_dom_sf"/>
</dbReference>
<dbReference type="GO" id="GO:0006281">
    <property type="term" value="P:DNA repair"/>
    <property type="evidence" value="ECO:0007669"/>
    <property type="project" value="UniProtKB-ARBA"/>
</dbReference>
<dbReference type="Pfam" id="PF02347">
    <property type="entry name" value="GDC-P"/>
    <property type="match status" value="1"/>
</dbReference>
<dbReference type="Proteomes" id="UP001195483">
    <property type="component" value="Unassembled WGS sequence"/>
</dbReference>
<comment type="caution">
    <text evidence="4">The sequence shown here is derived from an EMBL/GenBank/DDBJ whole genome shotgun (WGS) entry which is preliminary data.</text>
</comment>
<dbReference type="InterPro" id="IPR049315">
    <property type="entry name" value="GDC-P_N"/>
</dbReference>
<feature type="coiled-coil region" evidence="2">
    <location>
        <begin position="462"/>
        <end position="500"/>
    </location>
</feature>
<reference evidence="4" key="2">
    <citation type="journal article" date="2021" name="Genome Biol. Evol.">
        <title>Developing a high-quality reference genome for a parasitic bivalve with doubly uniparental inheritance (Bivalvia: Unionida).</title>
        <authorList>
            <person name="Smith C.H."/>
        </authorList>
    </citation>
    <scope>NUCLEOTIDE SEQUENCE</scope>
    <source>
        <strain evidence="4">CHS0354</strain>
        <tissue evidence="4">Mantle</tissue>
    </source>
</reference>
<keyword evidence="5" id="KW-1185">Reference proteome</keyword>
<dbReference type="Gene3D" id="3.40.640.10">
    <property type="entry name" value="Type I PLP-dependent aspartate aminotransferase-like (Major domain)"/>
    <property type="match status" value="1"/>
</dbReference>
<dbReference type="PANTHER" id="PTHR42806">
    <property type="entry name" value="GLYCINE CLEAVAGE SYSTEM P-PROTEIN"/>
    <property type="match status" value="1"/>
</dbReference>
<dbReference type="InterPro" id="IPR015422">
    <property type="entry name" value="PyrdxlP-dep_Trfase_small"/>
</dbReference>
<dbReference type="InterPro" id="IPR023010">
    <property type="entry name" value="GcvPA"/>
</dbReference>
<dbReference type="SUPFAM" id="SSF53383">
    <property type="entry name" value="PLP-dependent transferases"/>
    <property type="match status" value="1"/>
</dbReference>
<dbReference type="SUPFAM" id="SSF52980">
    <property type="entry name" value="Restriction endonuclease-like"/>
    <property type="match status" value="1"/>
</dbReference>
<evidence type="ECO:0000259" key="3">
    <source>
        <dbReference type="Pfam" id="PF02347"/>
    </source>
</evidence>
<reference evidence="4" key="3">
    <citation type="submission" date="2023-05" db="EMBL/GenBank/DDBJ databases">
        <authorList>
            <person name="Smith C.H."/>
        </authorList>
    </citation>
    <scope>NUCLEOTIDE SEQUENCE</scope>
    <source>
        <strain evidence="4">CHS0354</strain>
        <tissue evidence="4">Mantle</tissue>
    </source>
</reference>
<feature type="domain" description="Glycine cleavage system P-protein N-terminal" evidence="3">
    <location>
        <begin position="9"/>
        <end position="377"/>
    </location>
</feature>
<reference evidence="4" key="1">
    <citation type="journal article" date="2021" name="Genome Biol. Evol.">
        <title>A High-Quality Reference Genome for a Parasitic Bivalve with Doubly Uniparental Inheritance (Bivalvia: Unionida).</title>
        <authorList>
            <person name="Smith C.H."/>
        </authorList>
    </citation>
    <scope>NUCLEOTIDE SEQUENCE</scope>
    <source>
        <strain evidence="4">CHS0354</strain>
    </source>
</reference>
<sequence length="671" mass="73191">MFIPTDSEGNEVNEMLRKLGFNSFEELISYIPKSLRLQKKLDIPSPLSEMEMLAHVKHLAKQNKPVSEQISFLGAGAYDHFVPAIIDAIASRSEFYTAYTPYQAEVSQGTLQVMYEFQSMIAEISGMDVANASLYDGSTALAEAMLVSVAHLQQKKIIIAGKIHPYYLNVLQTYAKPQSIQIIQTHLNNGTTDLDHLQSLLKANAVSSVIFQQPNFYGMLENSPLICKLAKDANTLAAVSVDPISLGILEAPGNYDADIVVGEGQALGCMLNFGGPYLGFYATKMELIRTLPGRLSGLTIDKDGKHGFVLTLQTREQHIKRDKATSNICTSQTLLALRATIYLAIMGKHGFHEVATQCYKKAHFLANQLTQISGVKLKYEGNDATPAGNDATPAGNAVTPAGNAVTPAGNDATPAGNDATPAGNAVTPAGNAVTPAGNAVTPAGVAITPAGVAITPAGVAKNEKSEEERKKQNEEVSAKFKEVSEKIEALSGKIEALSEALSGKIEALSEALSEKIESLWVQIRKTESMMNRFGFNVGAGVEEYFYNTLKSRMSVANIHFEHCERNVKGKRRNNESDVENEFDIVMKNGTKGVLVECKHRVRKEDVHKMQEEKINNFRQSFPEDAKLEMYLALAGISFEPKAEEEAKRAGMILLKQVGERLVEEAENLKVY</sequence>
<accession>A0AAE0RYU8</accession>
<dbReference type="PANTHER" id="PTHR42806:SF1">
    <property type="entry name" value="GLYCINE DEHYDROGENASE (DECARBOXYLATING)"/>
    <property type="match status" value="1"/>
</dbReference>
<keyword evidence="2" id="KW-0175">Coiled coil</keyword>
<dbReference type="GO" id="GO:0009116">
    <property type="term" value="P:nucleoside metabolic process"/>
    <property type="evidence" value="ECO:0007669"/>
    <property type="project" value="InterPro"/>
</dbReference>
<dbReference type="InterPro" id="IPR011335">
    <property type="entry name" value="Restrct_endonuc-II-like"/>
</dbReference>
<dbReference type="NCBIfam" id="NF001696">
    <property type="entry name" value="PRK00451.1"/>
    <property type="match status" value="1"/>
</dbReference>
<dbReference type="InterPro" id="IPR015421">
    <property type="entry name" value="PyrdxlP-dep_Trfase_major"/>
</dbReference>
<gene>
    <name evidence="4" type="ORF">CHS0354_023711</name>
</gene>
<protein>
    <recommendedName>
        <fullName evidence="3">Glycine cleavage system P-protein N-terminal domain-containing protein</fullName>
    </recommendedName>
</protein>
<dbReference type="GO" id="GO:0003676">
    <property type="term" value="F:nucleic acid binding"/>
    <property type="evidence" value="ECO:0007669"/>
    <property type="project" value="InterPro"/>
</dbReference>
<name>A0AAE0RYU8_9BIVA</name>
<dbReference type="InterPro" id="IPR015424">
    <property type="entry name" value="PyrdxlP-dep_Trfase"/>
</dbReference>
<evidence type="ECO:0000256" key="1">
    <source>
        <dbReference type="ARBA" id="ARBA00023002"/>
    </source>
</evidence>
<dbReference type="EMBL" id="JAEAOA010001427">
    <property type="protein sequence ID" value="KAK3582177.1"/>
    <property type="molecule type" value="Genomic_DNA"/>
</dbReference>
<dbReference type="GO" id="GO:0004375">
    <property type="term" value="F:glycine dehydrogenase (decarboxylating) activity"/>
    <property type="evidence" value="ECO:0007669"/>
    <property type="project" value="InterPro"/>
</dbReference>
<dbReference type="Gene3D" id="3.90.1150.10">
    <property type="entry name" value="Aspartate Aminotransferase, domain 1"/>
    <property type="match status" value="1"/>
</dbReference>
<keyword evidence="1" id="KW-0560">Oxidoreductase</keyword>
<evidence type="ECO:0000313" key="4">
    <source>
        <dbReference type="EMBL" id="KAK3582177.1"/>
    </source>
</evidence>
<dbReference type="Gene3D" id="3.40.1350.10">
    <property type="match status" value="1"/>
</dbReference>
<proteinExistence type="predicted"/>
<organism evidence="4 5">
    <name type="scientific">Potamilus streckersoni</name>
    <dbReference type="NCBI Taxonomy" id="2493646"/>
    <lineage>
        <taxon>Eukaryota</taxon>
        <taxon>Metazoa</taxon>
        <taxon>Spiralia</taxon>
        <taxon>Lophotrochozoa</taxon>
        <taxon>Mollusca</taxon>
        <taxon>Bivalvia</taxon>
        <taxon>Autobranchia</taxon>
        <taxon>Heteroconchia</taxon>
        <taxon>Palaeoheterodonta</taxon>
        <taxon>Unionida</taxon>
        <taxon>Unionoidea</taxon>
        <taxon>Unionidae</taxon>
        <taxon>Ambleminae</taxon>
        <taxon>Lampsilini</taxon>
        <taxon>Potamilus</taxon>
    </lineage>
</organism>